<dbReference type="InterPro" id="IPR003709">
    <property type="entry name" value="VanY-like_core_dom"/>
</dbReference>
<gene>
    <name evidence="3" type="ORF">FHR80_001765</name>
</gene>
<comment type="caution">
    <text evidence="3">The sequence shown here is derived from an EMBL/GenBank/DDBJ whole genome shotgun (WGS) entry which is preliminary data.</text>
</comment>
<dbReference type="SUPFAM" id="SSF55166">
    <property type="entry name" value="Hedgehog/DD-peptidase"/>
    <property type="match status" value="1"/>
</dbReference>
<dbReference type="GO" id="GO:0008233">
    <property type="term" value="F:peptidase activity"/>
    <property type="evidence" value="ECO:0007669"/>
    <property type="project" value="InterPro"/>
</dbReference>
<evidence type="ECO:0000313" key="3">
    <source>
        <dbReference type="EMBL" id="MBB2922853.1"/>
    </source>
</evidence>
<organism evidence="3 4">
    <name type="scientific">Cellulomonas cellasea</name>
    <dbReference type="NCBI Taxonomy" id="43670"/>
    <lineage>
        <taxon>Bacteria</taxon>
        <taxon>Bacillati</taxon>
        <taxon>Actinomycetota</taxon>
        <taxon>Actinomycetes</taxon>
        <taxon>Micrococcales</taxon>
        <taxon>Cellulomonadaceae</taxon>
        <taxon>Cellulomonas</taxon>
    </lineage>
</organism>
<reference evidence="3 4" key="2">
    <citation type="submission" date="2020-08" db="EMBL/GenBank/DDBJ databases">
        <authorList>
            <person name="Partida-Martinez L."/>
            <person name="Huntemann M."/>
            <person name="Clum A."/>
            <person name="Wang J."/>
            <person name="Palaniappan K."/>
            <person name="Ritter S."/>
            <person name="Chen I.-M."/>
            <person name="Stamatis D."/>
            <person name="Reddy T."/>
            <person name="O'Malley R."/>
            <person name="Daum C."/>
            <person name="Shapiro N."/>
            <person name="Ivanova N."/>
            <person name="Kyrpides N."/>
            <person name="Woyke T."/>
        </authorList>
    </citation>
    <scope>NUCLEOTIDE SEQUENCE [LARGE SCALE GENOMIC DNA]</scope>
    <source>
        <strain evidence="3 4">RAS26</strain>
    </source>
</reference>
<dbReference type="GO" id="GO:0006508">
    <property type="term" value="P:proteolysis"/>
    <property type="evidence" value="ECO:0007669"/>
    <property type="project" value="InterPro"/>
</dbReference>
<dbReference type="RefSeq" id="WP_183295700.1">
    <property type="nucleotide sequence ID" value="NZ_JACHVX010000002.1"/>
</dbReference>
<feature type="compositionally biased region" description="Low complexity" evidence="1">
    <location>
        <begin position="175"/>
        <end position="192"/>
    </location>
</feature>
<feature type="domain" description="D-alanyl-D-alanine carboxypeptidase-like core" evidence="2">
    <location>
        <begin position="241"/>
        <end position="351"/>
    </location>
</feature>
<accession>A0A7W4YAR9</accession>
<sequence>MTPTRGGRRRPLLIALGALVLALLVALGVTQVRADRAAAARADEARAVAAAQVAADVARERAVRESGVVHAARQGQAQARELAATVASVAPRDAAAQAVLDASAGRVADESVRSALQSALDALRAQVAAAPQGAATSASILAAADAVDAASATVAAAQSAWEAAAAKAPARAAPTARPAAPAAPAEEPAPAAGGRPVDAAGNVLWVTSVPTADGDGSNGNLPMSAMCRIPWGTDQLGYAQYLRCDAAEALTDLEAAFRAAFGESIAMDLTYRSYADQVAMKQALGPLAAKPGTSSHGLGIALDVQEWPDVYGFGTRRYEWLVANGPTYGWYAPARVRAGATYPEYWHFEYGPGRTS</sequence>
<evidence type="ECO:0000313" key="4">
    <source>
        <dbReference type="Proteomes" id="UP000518206"/>
    </source>
</evidence>
<feature type="region of interest" description="Disordered" evidence="1">
    <location>
        <begin position="175"/>
        <end position="196"/>
    </location>
</feature>
<evidence type="ECO:0000259" key="2">
    <source>
        <dbReference type="Pfam" id="PF02557"/>
    </source>
</evidence>
<dbReference type="Pfam" id="PF02557">
    <property type="entry name" value="VanY"/>
    <property type="match status" value="1"/>
</dbReference>
<reference evidence="3 4" key="1">
    <citation type="submission" date="2020-08" db="EMBL/GenBank/DDBJ databases">
        <title>The Agave Microbiome: Exploring the role of microbial communities in plant adaptations to desert environments.</title>
        <authorList>
            <person name="Partida-Martinez L.P."/>
        </authorList>
    </citation>
    <scope>NUCLEOTIDE SEQUENCE [LARGE SCALE GENOMIC DNA]</scope>
    <source>
        <strain evidence="3 4">RAS26</strain>
    </source>
</reference>
<dbReference type="Gene3D" id="3.30.1380.10">
    <property type="match status" value="1"/>
</dbReference>
<dbReference type="EMBL" id="JACHVX010000002">
    <property type="protein sequence ID" value="MBB2922853.1"/>
    <property type="molecule type" value="Genomic_DNA"/>
</dbReference>
<proteinExistence type="predicted"/>
<dbReference type="CDD" id="cd14814">
    <property type="entry name" value="Peptidase_M15"/>
    <property type="match status" value="1"/>
</dbReference>
<dbReference type="InterPro" id="IPR009045">
    <property type="entry name" value="Zn_M74/Hedgehog-like"/>
</dbReference>
<dbReference type="AlphaFoldDB" id="A0A7W4YAR9"/>
<protein>
    <recommendedName>
        <fullName evidence="2">D-alanyl-D-alanine carboxypeptidase-like core domain-containing protein</fullName>
    </recommendedName>
</protein>
<evidence type="ECO:0000256" key="1">
    <source>
        <dbReference type="SAM" id="MobiDB-lite"/>
    </source>
</evidence>
<name>A0A7W4YAR9_9CELL</name>
<dbReference type="Proteomes" id="UP000518206">
    <property type="component" value="Unassembled WGS sequence"/>
</dbReference>